<dbReference type="AlphaFoldDB" id="A0A6G4TU81"/>
<dbReference type="Pfam" id="PF03816">
    <property type="entry name" value="LytR_cpsA_psr"/>
    <property type="match status" value="1"/>
</dbReference>
<dbReference type="NCBIfam" id="TIGR00350">
    <property type="entry name" value="lytR_cpsA_psr"/>
    <property type="match status" value="1"/>
</dbReference>
<gene>
    <name evidence="6" type="ORF">G5C51_05345</name>
</gene>
<dbReference type="Pfam" id="PF13399">
    <property type="entry name" value="LytR_C"/>
    <property type="match status" value="1"/>
</dbReference>
<dbReference type="InterPro" id="IPR027381">
    <property type="entry name" value="LytR/CpsA/Psr_C"/>
</dbReference>
<feature type="domain" description="LytR/CpsA/Psr regulator C-terminal" evidence="5">
    <location>
        <begin position="428"/>
        <end position="523"/>
    </location>
</feature>
<feature type="transmembrane region" description="Helical" evidence="3">
    <location>
        <begin position="77"/>
        <end position="100"/>
    </location>
</feature>
<feature type="region of interest" description="Disordered" evidence="2">
    <location>
        <begin position="1"/>
        <end position="68"/>
    </location>
</feature>
<evidence type="ECO:0000256" key="1">
    <source>
        <dbReference type="ARBA" id="ARBA00006068"/>
    </source>
</evidence>
<dbReference type="Proteomes" id="UP000481583">
    <property type="component" value="Unassembled WGS sequence"/>
</dbReference>
<dbReference type="EMBL" id="JAAKZV010000013">
    <property type="protein sequence ID" value="NGN63332.1"/>
    <property type="molecule type" value="Genomic_DNA"/>
</dbReference>
<proteinExistence type="inferred from homology"/>
<evidence type="ECO:0000259" key="4">
    <source>
        <dbReference type="Pfam" id="PF03816"/>
    </source>
</evidence>
<dbReference type="Gene3D" id="3.30.70.2390">
    <property type="match status" value="1"/>
</dbReference>
<reference evidence="6 7" key="1">
    <citation type="submission" date="2020-02" db="EMBL/GenBank/DDBJ databases">
        <title>Whole-genome analyses of novel actinobacteria.</title>
        <authorList>
            <person name="Sahin N."/>
        </authorList>
    </citation>
    <scope>NUCLEOTIDE SEQUENCE [LARGE SCALE GENOMIC DNA]</scope>
    <source>
        <strain evidence="6 7">A7024</strain>
    </source>
</reference>
<dbReference type="RefSeq" id="WP_165232514.1">
    <property type="nucleotide sequence ID" value="NZ_JAAKZV010000013.1"/>
</dbReference>
<accession>A0A6G4TU81</accession>
<keyword evidence="7" id="KW-1185">Reference proteome</keyword>
<dbReference type="PANTHER" id="PTHR33392">
    <property type="entry name" value="POLYISOPRENYL-TEICHOIC ACID--PEPTIDOGLYCAN TEICHOIC ACID TRANSFERASE TAGU"/>
    <property type="match status" value="1"/>
</dbReference>
<comment type="caution">
    <text evidence="6">The sequence shown here is derived from an EMBL/GenBank/DDBJ whole genome shotgun (WGS) entry which is preliminary data.</text>
</comment>
<sequence length="564" mass="59251">MGHDGEDEGSIGGASADGGSSAVDTTLRLTAAREQAPQGLATVPAQASAPADEVPGPPSDGKRRHAADLPRRKSVRVLRWTAIGVSVAVLATAGGGWLYYRHLNANITKDALNLGDTGAKPAEPNAAGQQPLNILLLGSDSRNTKEDLKLGGARDTVGQKERADVQMLLHVSADRSDMTVVSIPRDTRVTIPKCTDNDDGKVYPETSDIINTSLSHGGPGCTVATWEKLTGIHIDHFMKVSFSGVVDMADAVGGVPVCVRDNVRDEKSGLKLTKGSHTIKGEQALQWLRTRHGFEDGSDIGRTHAQHLYMNSMIRELKAGAKLTDPGKLRSLAEAATKALTVDEGLGTVKKLYDLGNDIKRVPTSRITMTTMPRIPDPQNPTAHVVPAPAAEQLFSLLRADKPIDGKGKSGKKKSADPTPTSSTPKDQVAVNVINGTGSATAAPAPGRANVVAQRLTALGYAQARPSTAVQPQRTTTLTYPDAAAKADALAVAKALGVPVSAVEQAKPSAAATGITLVIGADWKTGTRYPKSATENTEDMLRSADPLKATDSKACMKVNPNNTW</sequence>
<dbReference type="Gene3D" id="3.40.630.190">
    <property type="entry name" value="LCP protein"/>
    <property type="match status" value="1"/>
</dbReference>
<organism evidence="6 7">
    <name type="scientific">Streptomyces coryli</name>
    <dbReference type="NCBI Taxonomy" id="1128680"/>
    <lineage>
        <taxon>Bacteria</taxon>
        <taxon>Bacillati</taxon>
        <taxon>Actinomycetota</taxon>
        <taxon>Actinomycetes</taxon>
        <taxon>Kitasatosporales</taxon>
        <taxon>Streptomycetaceae</taxon>
        <taxon>Streptomyces</taxon>
    </lineage>
</organism>
<comment type="similarity">
    <text evidence="1">Belongs to the LytR/CpsA/Psr (LCP) family.</text>
</comment>
<keyword evidence="3" id="KW-0472">Membrane</keyword>
<dbReference type="PANTHER" id="PTHR33392:SF6">
    <property type="entry name" value="POLYISOPRENYL-TEICHOIC ACID--PEPTIDOGLYCAN TEICHOIC ACID TRANSFERASE TAGU"/>
    <property type="match status" value="1"/>
</dbReference>
<name>A0A6G4TU81_9ACTN</name>
<keyword evidence="3" id="KW-1133">Transmembrane helix</keyword>
<evidence type="ECO:0000313" key="7">
    <source>
        <dbReference type="Proteomes" id="UP000481583"/>
    </source>
</evidence>
<evidence type="ECO:0000256" key="2">
    <source>
        <dbReference type="SAM" id="MobiDB-lite"/>
    </source>
</evidence>
<feature type="domain" description="Cell envelope-related transcriptional attenuator" evidence="4">
    <location>
        <begin position="162"/>
        <end position="318"/>
    </location>
</feature>
<evidence type="ECO:0000313" key="6">
    <source>
        <dbReference type="EMBL" id="NGN63332.1"/>
    </source>
</evidence>
<dbReference type="InterPro" id="IPR004474">
    <property type="entry name" value="LytR_CpsA_psr"/>
</dbReference>
<keyword evidence="3" id="KW-0812">Transmembrane</keyword>
<feature type="region of interest" description="Disordered" evidence="2">
    <location>
        <begin position="402"/>
        <end position="427"/>
    </location>
</feature>
<evidence type="ECO:0000259" key="5">
    <source>
        <dbReference type="Pfam" id="PF13399"/>
    </source>
</evidence>
<dbReference type="InterPro" id="IPR050922">
    <property type="entry name" value="LytR/CpsA/Psr_CW_biosynth"/>
</dbReference>
<protein>
    <submittedName>
        <fullName evidence="6">LCP family protein</fullName>
    </submittedName>
</protein>
<evidence type="ECO:0000256" key="3">
    <source>
        <dbReference type="SAM" id="Phobius"/>
    </source>
</evidence>